<feature type="region of interest" description="Disordered" evidence="1">
    <location>
        <begin position="122"/>
        <end position="148"/>
    </location>
</feature>
<accession>A0ABT1V853</accession>
<feature type="compositionally biased region" description="Low complexity" evidence="1">
    <location>
        <begin position="137"/>
        <end position="148"/>
    </location>
</feature>
<evidence type="ECO:0000256" key="1">
    <source>
        <dbReference type="SAM" id="MobiDB-lite"/>
    </source>
</evidence>
<name>A0ABT1V853_9ACTN</name>
<dbReference type="EMBL" id="JANIAA010000028">
    <property type="protein sequence ID" value="MCQ8192706.1"/>
    <property type="molecule type" value="Genomic_DNA"/>
</dbReference>
<organism evidence="2 3">
    <name type="scientific">Streptomyces rugosispiralis</name>
    <dbReference type="NCBI Taxonomy" id="2967341"/>
    <lineage>
        <taxon>Bacteria</taxon>
        <taxon>Bacillati</taxon>
        <taxon>Actinomycetota</taxon>
        <taxon>Actinomycetes</taxon>
        <taxon>Kitasatosporales</taxon>
        <taxon>Streptomycetaceae</taxon>
        <taxon>Streptomyces</taxon>
    </lineage>
</organism>
<evidence type="ECO:0000313" key="3">
    <source>
        <dbReference type="Proteomes" id="UP001204746"/>
    </source>
</evidence>
<dbReference type="Proteomes" id="UP001204746">
    <property type="component" value="Unassembled WGS sequence"/>
</dbReference>
<dbReference type="RefSeq" id="WP_256653570.1">
    <property type="nucleotide sequence ID" value="NZ_JANIAA010000028.1"/>
</dbReference>
<gene>
    <name evidence="2" type="ORF">NP777_31505</name>
</gene>
<protein>
    <submittedName>
        <fullName evidence="2">Uncharacterized protein</fullName>
    </submittedName>
</protein>
<sequence length="148" mass="15851">MDVPTSPAGIELDELGKFFALYAERQSRGDNRVMPMFSARIDAAWHDLATDPVGLASFCRRHAGAPIGHVPVRGAGRVDWVDEYTARFGALPAVWFADASGGIDTETLSRYERTGTVVTNWDCSPVPSGGEGDEEVATPTGTAAARRP</sequence>
<keyword evidence="3" id="KW-1185">Reference proteome</keyword>
<evidence type="ECO:0000313" key="2">
    <source>
        <dbReference type="EMBL" id="MCQ8192706.1"/>
    </source>
</evidence>
<proteinExistence type="predicted"/>
<comment type="caution">
    <text evidence="2">The sequence shown here is derived from an EMBL/GenBank/DDBJ whole genome shotgun (WGS) entry which is preliminary data.</text>
</comment>
<reference evidence="2 3" key="1">
    <citation type="submission" date="2022-07" db="EMBL/GenBank/DDBJ databases">
        <authorList>
            <person name="Phongsopitanun W."/>
            <person name="Tanasupawat S."/>
        </authorList>
    </citation>
    <scope>NUCLEOTIDE SEQUENCE [LARGE SCALE GENOMIC DNA]</scope>
    <source>
        <strain evidence="2 3">RCU-064</strain>
    </source>
</reference>